<sequence>MNDYQIKIVKIEGDFEWHDHQDTDETFIVLEGALRIDFRDGHVTLNSGEMYVAPKGVEYKPFADSEVKMKRLTEPQRMMYGYKFANTSLRWFFDAGPRSLNSKKRLS</sequence>
<dbReference type="Proteomes" id="UP001471651">
    <property type="component" value="Unassembled WGS sequence"/>
</dbReference>
<dbReference type="InterPro" id="IPR014710">
    <property type="entry name" value="RmlC-like_jellyroll"/>
</dbReference>
<evidence type="ECO:0000313" key="2">
    <source>
        <dbReference type="EMBL" id="MEP7730800.1"/>
    </source>
</evidence>
<dbReference type="Pfam" id="PF07883">
    <property type="entry name" value="Cupin_2"/>
    <property type="match status" value="1"/>
</dbReference>
<dbReference type="InterPro" id="IPR013096">
    <property type="entry name" value="Cupin_2"/>
</dbReference>
<evidence type="ECO:0000313" key="3">
    <source>
        <dbReference type="Proteomes" id="UP001471651"/>
    </source>
</evidence>
<dbReference type="InterPro" id="IPR052044">
    <property type="entry name" value="PKS_Associated_Protein"/>
</dbReference>
<gene>
    <name evidence="2" type="ORF">ABKW32_15180</name>
</gene>
<comment type="caution">
    <text evidence="2">The sequence shown here is derived from an EMBL/GenBank/DDBJ whole genome shotgun (WGS) entry which is preliminary data.</text>
</comment>
<name>A0ABV0L2Y7_9GAMM</name>
<keyword evidence="3" id="KW-1185">Reference proteome</keyword>
<protein>
    <submittedName>
        <fullName evidence="2">Cupin domain-containing protein</fullName>
    </submittedName>
</protein>
<reference evidence="2 3" key="1">
    <citation type="submission" date="2024-05" db="EMBL/GenBank/DDBJ databases">
        <authorList>
            <person name="Busch G.E."/>
            <person name="Sharma I."/>
        </authorList>
    </citation>
    <scope>NUCLEOTIDE SEQUENCE [LARGE SCALE GENOMIC DNA]</scope>
    <source>
        <strain evidence="2 3">23GB23</strain>
    </source>
</reference>
<evidence type="ECO:0000259" key="1">
    <source>
        <dbReference type="Pfam" id="PF07883"/>
    </source>
</evidence>
<dbReference type="EMBL" id="JBDYKN010000016">
    <property type="protein sequence ID" value="MEP7730800.1"/>
    <property type="molecule type" value="Genomic_DNA"/>
</dbReference>
<dbReference type="SUPFAM" id="SSF51182">
    <property type="entry name" value="RmlC-like cupins"/>
    <property type="match status" value="1"/>
</dbReference>
<dbReference type="RefSeq" id="WP_348577567.1">
    <property type="nucleotide sequence ID" value="NZ_JBDYKN010000016.1"/>
</dbReference>
<dbReference type="InterPro" id="IPR011051">
    <property type="entry name" value="RmlC_Cupin_sf"/>
</dbReference>
<dbReference type="PANTHER" id="PTHR36114">
    <property type="entry name" value="16.7 KDA PROTEIN IN WHIE LOCUS"/>
    <property type="match status" value="1"/>
</dbReference>
<accession>A0ABV0L2Y7</accession>
<dbReference type="Gene3D" id="2.60.120.10">
    <property type="entry name" value="Jelly Rolls"/>
    <property type="match status" value="1"/>
</dbReference>
<dbReference type="CDD" id="cd02226">
    <property type="entry name" value="cupin_YdbB-like"/>
    <property type="match status" value="1"/>
</dbReference>
<feature type="domain" description="Cupin type-2" evidence="1">
    <location>
        <begin position="13"/>
        <end position="70"/>
    </location>
</feature>
<proteinExistence type="predicted"/>
<dbReference type="PANTHER" id="PTHR36114:SF1">
    <property type="entry name" value="16.7 KDA PROTEIN IN WHIE LOCUS"/>
    <property type="match status" value="1"/>
</dbReference>
<organism evidence="2 3">
    <name type="scientific">Marinomonas primoryensis</name>
    <dbReference type="NCBI Taxonomy" id="178399"/>
    <lineage>
        <taxon>Bacteria</taxon>
        <taxon>Pseudomonadati</taxon>
        <taxon>Pseudomonadota</taxon>
        <taxon>Gammaproteobacteria</taxon>
        <taxon>Oceanospirillales</taxon>
        <taxon>Oceanospirillaceae</taxon>
        <taxon>Marinomonas</taxon>
    </lineage>
</organism>